<evidence type="ECO:0000313" key="9">
    <source>
        <dbReference type="EMBL" id="KAF2758972.1"/>
    </source>
</evidence>
<feature type="domain" description="DFDF" evidence="8">
    <location>
        <begin position="393"/>
        <end position="429"/>
    </location>
</feature>
<keyword evidence="10" id="KW-1185">Reference proteome</keyword>
<evidence type="ECO:0000256" key="4">
    <source>
        <dbReference type="ARBA" id="ARBA00022490"/>
    </source>
</evidence>
<evidence type="ECO:0000256" key="5">
    <source>
        <dbReference type="SAM" id="MobiDB-lite"/>
    </source>
</evidence>
<feature type="domain" description="YjeF N-terminal" evidence="7">
    <location>
        <begin position="584"/>
        <end position="822"/>
    </location>
</feature>
<feature type="compositionally biased region" description="Pro residues" evidence="5">
    <location>
        <begin position="71"/>
        <end position="88"/>
    </location>
</feature>
<reference evidence="9" key="1">
    <citation type="journal article" date="2020" name="Stud. Mycol.">
        <title>101 Dothideomycetes genomes: a test case for predicting lifestyles and emergence of pathogens.</title>
        <authorList>
            <person name="Haridas S."/>
            <person name="Albert R."/>
            <person name="Binder M."/>
            <person name="Bloem J."/>
            <person name="Labutti K."/>
            <person name="Salamov A."/>
            <person name="Andreopoulos B."/>
            <person name="Baker S."/>
            <person name="Barry K."/>
            <person name="Bills G."/>
            <person name="Bluhm B."/>
            <person name="Cannon C."/>
            <person name="Castanera R."/>
            <person name="Culley D."/>
            <person name="Daum C."/>
            <person name="Ezra D."/>
            <person name="Gonzalez J."/>
            <person name="Henrissat B."/>
            <person name="Kuo A."/>
            <person name="Liang C."/>
            <person name="Lipzen A."/>
            <person name="Lutzoni F."/>
            <person name="Magnuson J."/>
            <person name="Mondo S."/>
            <person name="Nolan M."/>
            <person name="Ohm R."/>
            <person name="Pangilinan J."/>
            <person name="Park H.-J."/>
            <person name="Ramirez L."/>
            <person name="Alfaro M."/>
            <person name="Sun H."/>
            <person name="Tritt A."/>
            <person name="Yoshinaga Y."/>
            <person name="Zwiers L.-H."/>
            <person name="Turgeon B."/>
            <person name="Goodwin S."/>
            <person name="Spatafora J."/>
            <person name="Crous P."/>
            <person name="Grigoriev I."/>
        </authorList>
    </citation>
    <scope>NUCLEOTIDE SEQUENCE</scope>
    <source>
        <strain evidence="9">CBS 121739</strain>
    </source>
</reference>
<dbReference type="GO" id="GO:0003729">
    <property type="term" value="F:mRNA binding"/>
    <property type="evidence" value="ECO:0007669"/>
    <property type="project" value="TreeGrafter"/>
</dbReference>
<dbReference type="PROSITE" id="PS51512">
    <property type="entry name" value="DFDF"/>
    <property type="match status" value="1"/>
</dbReference>
<dbReference type="OrthoDB" id="10030313at2759"/>
<dbReference type="GO" id="GO:0000932">
    <property type="term" value="C:P-body"/>
    <property type="evidence" value="ECO:0007669"/>
    <property type="project" value="UniProtKB-SubCell"/>
</dbReference>
<feature type="chain" id="PRO_5025673787" description="Enhancer of mRNA-decapping protein 3" evidence="6">
    <location>
        <begin position="21"/>
        <end position="856"/>
    </location>
</feature>
<dbReference type="RefSeq" id="XP_033601423.1">
    <property type="nucleotide sequence ID" value="XM_033743753.1"/>
</dbReference>
<dbReference type="EMBL" id="ML996570">
    <property type="protein sequence ID" value="KAF2758972.1"/>
    <property type="molecule type" value="Genomic_DNA"/>
</dbReference>
<feature type="compositionally biased region" description="Basic and acidic residues" evidence="5">
    <location>
        <begin position="289"/>
        <end position="298"/>
    </location>
</feature>
<dbReference type="InterPro" id="IPR025762">
    <property type="entry name" value="DFDF"/>
</dbReference>
<dbReference type="AlphaFoldDB" id="A0A6A6W7Y7"/>
<dbReference type="GO" id="GO:0033962">
    <property type="term" value="P:P-body assembly"/>
    <property type="evidence" value="ECO:0007669"/>
    <property type="project" value="TreeGrafter"/>
</dbReference>
<organism evidence="9 10">
    <name type="scientific">Pseudovirgaria hyperparasitica</name>
    <dbReference type="NCBI Taxonomy" id="470096"/>
    <lineage>
        <taxon>Eukaryota</taxon>
        <taxon>Fungi</taxon>
        <taxon>Dikarya</taxon>
        <taxon>Ascomycota</taxon>
        <taxon>Pezizomycotina</taxon>
        <taxon>Dothideomycetes</taxon>
        <taxon>Dothideomycetes incertae sedis</taxon>
        <taxon>Acrospermales</taxon>
        <taxon>Acrospermaceae</taxon>
        <taxon>Pseudovirgaria</taxon>
    </lineage>
</organism>
<evidence type="ECO:0000256" key="2">
    <source>
        <dbReference type="ARBA" id="ARBA00006610"/>
    </source>
</evidence>
<feature type="signal peptide" evidence="6">
    <location>
        <begin position="1"/>
        <end position="20"/>
    </location>
</feature>
<dbReference type="PROSITE" id="PS51385">
    <property type="entry name" value="YJEF_N"/>
    <property type="match status" value="1"/>
</dbReference>
<comment type="similarity">
    <text evidence="2">Belongs to the EDC3 family.</text>
</comment>
<evidence type="ECO:0000259" key="7">
    <source>
        <dbReference type="PROSITE" id="PS51385"/>
    </source>
</evidence>
<evidence type="ECO:0000313" key="10">
    <source>
        <dbReference type="Proteomes" id="UP000799437"/>
    </source>
</evidence>
<dbReference type="InterPro" id="IPR019050">
    <property type="entry name" value="FDF_dom"/>
</dbReference>
<feature type="region of interest" description="Disordered" evidence="5">
    <location>
        <begin position="531"/>
        <end position="563"/>
    </location>
</feature>
<protein>
    <recommendedName>
        <fullName evidence="3">Enhancer of mRNA-decapping protein 3</fullName>
    </recommendedName>
</protein>
<sequence length="856" mass="91765">MASQFVGLLVAVTLVQPPNSVIVGRVAHVDERTSTLALQNVFYPATGERRASCTVEGRFIADIKIQQENAQPPPSVPASQPVPLPTVVPQPQWQAPPFQPPQRQQSHPQPTQQFQSQNGQRQQWPQYQHPGMPHNFAMPRGSFSSHPTQSPIAGAARQMPVGPTAPAKQSFVDPAILSMAKPPSAPAPELGLNVNQTLRGSIQEAPATPMKPPVEAAAPVSTQFTQAVAKPKRPLPVNHTKENVAATLTQPFSGMAIGDEQEEVDTDGPKGEPVRRVSLTKTRTGKPMESAKNEEDWKRTRRGGKGNRKKKPVSSAAQNTVGLDASPEVVKKSGGTIKGKGWRQTPLLKEEAPPGPKVPGVISGKVGIAALSALNKKEKRQKALERSQNGWATEDATDIQELPEFDFASNLAKFDKPTVFGQIRNEDTTADEDRLVSFNRVQHRPGTYGGKNIHPTENVLGGTKHRTQSQSLSSSESEVESERASRRNMSRASSRRNPQRSGSGVIPDGLPPHSTVPNLLVRNKAYAGPAYASSHATGSPKPSGRATPPESPLPSPMPQGNSRSACLRIVTSGRTCHTLSPGSMAAVEETAEVEFGLSEDIMAENAGRGVAEIALATINPGGRRLARENVALNSKPVIVVLVGNHRSGARAVAAARHVHMRGVRVMVTVVGFNRDPNDRDTHLRRQIDLFQAYGGSVRGWTDLELALKKLQAPPELIVDAVLGRHLEFDALADADRKEVLQMIGWANKSRAGVLAIEGPSGVAASTGEISILEGEPLELRAKHVVCLGAPRTGILRALDNGVSGAEWVLWVVDIGLNRPWKKAGISNGRGVAFGSDWVVKVEYVARQEDGAAGGGR</sequence>
<comment type="subcellular location">
    <subcellularLocation>
        <location evidence="1">Cytoplasm</location>
        <location evidence="1">P-body</location>
    </subcellularLocation>
</comment>
<dbReference type="SMART" id="SM01199">
    <property type="entry name" value="FDF"/>
    <property type="match status" value="1"/>
</dbReference>
<dbReference type="PANTHER" id="PTHR13612:SF0">
    <property type="entry name" value="ENHANCER OF MRNA-DECAPPING PROTEIN 3"/>
    <property type="match status" value="1"/>
</dbReference>
<name>A0A6A6W7Y7_9PEZI</name>
<dbReference type="GO" id="GO:0031087">
    <property type="term" value="P:deadenylation-independent decapping of nuclear-transcribed mRNA"/>
    <property type="evidence" value="ECO:0007669"/>
    <property type="project" value="TreeGrafter"/>
</dbReference>
<proteinExistence type="inferred from homology"/>
<dbReference type="Pfam" id="PF03853">
    <property type="entry name" value="YjeF_N"/>
    <property type="match status" value="1"/>
</dbReference>
<dbReference type="GeneID" id="54484807"/>
<dbReference type="Gene3D" id="3.40.50.10260">
    <property type="entry name" value="YjeF N-terminal domain"/>
    <property type="match status" value="1"/>
</dbReference>
<feature type="compositionally biased region" description="Basic residues" evidence="5">
    <location>
        <begin position="486"/>
        <end position="498"/>
    </location>
</feature>
<feature type="compositionally biased region" description="Low complexity" evidence="5">
    <location>
        <begin position="89"/>
        <end position="123"/>
    </location>
</feature>
<accession>A0A6A6W7Y7</accession>
<evidence type="ECO:0000259" key="8">
    <source>
        <dbReference type="PROSITE" id="PS51512"/>
    </source>
</evidence>
<dbReference type="SUPFAM" id="SSF64153">
    <property type="entry name" value="YjeF N-terminal domain-like"/>
    <property type="match status" value="1"/>
</dbReference>
<dbReference type="Gene3D" id="2.30.30.100">
    <property type="match status" value="1"/>
</dbReference>
<dbReference type="Pfam" id="PF09532">
    <property type="entry name" value="FDF"/>
    <property type="match status" value="1"/>
</dbReference>
<dbReference type="InterPro" id="IPR036652">
    <property type="entry name" value="YjeF_N_dom_sf"/>
</dbReference>
<dbReference type="InterPro" id="IPR004443">
    <property type="entry name" value="YjeF_N_dom"/>
</dbReference>
<feature type="region of interest" description="Disordered" evidence="5">
    <location>
        <begin position="261"/>
        <end position="322"/>
    </location>
</feature>
<gene>
    <name evidence="9" type="ORF">EJ05DRAFT_475208</name>
</gene>
<evidence type="ECO:0000256" key="6">
    <source>
        <dbReference type="SAM" id="SignalP"/>
    </source>
</evidence>
<feature type="region of interest" description="Disordered" evidence="5">
    <location>
        <begin position="442"/>
        <end position="517"/>
    </location>
</feature>
<feature type="region of interest" description="Disordered" evidence="5">
    <location>
        <begin position="68"/>
        <end position="135"/>
    </location>
</feature>
<dbReference type="Proteomes" id="UP000799437">
    <property type="component" value="Unassembled WGS sequence"/>
</dbReference>
<feature type="compositionally biased region" description="Basic residues" evidence="5">
    <location>
        <begin position="299"/>
        <end position="312"/>
    </location>
</feature>
<keyword evidence="6" id="KW-0732">Signal</keyword>
<keyword evidence="4" id="KW-0963">Cytoplasm</keyword>
<evidence type="ECO:0000256" key="1">
    <source>
        <dbReference type="ARBA" id="ARBA00004201"/>
    </source>
</evidence>
<dbReference type="PANTHER" id="PTHR13612">
    <property type="entry name" value="ENHANCER OF MRNA-DECAPPING PROTEIN 3"/>
    <property type="match status" value="1"/>
</dbReference>
<evidence type="ECO:0000256" key="3">
    <source>
        <dbReference type="ARBA" id="ARBA00015797"/>
    </source>
</evidence>